<proteinExistence type="predicted"/>
<evidence type="ECO:0000313" key="3">
    <source>
        <dbReference type="Proteomes" id="UP000220106"/>
    </source>
</evidence>
<dbReference type="InterPro" id="IPR025889">
    <property type="entry name" value="GSP17M-like_dom"/>
</dbReference>
<dbReference type="PANTHER" id="PTHR36109:SF2">
    <property type="entry name" value="MEMBRANE PROTEIN"/>
    <property type="match status" value="1"/>
</dbReference>
<dbReference type="RefSeq" id="WP_098176880.1">
    <property type="nucleotide sequence ID" value="NZ_CP050509.1"/>
</dbReference>
<sequence length="148" mass="15023">MDNRFIAIYDNENEATLAVENLKKKGYSSNQISIVAKNIDKLPNEAEEVSPTKTDGFVAGAAAGGALGLTGLVIGMSALAVPGIGPILAAGPIFTTFGGAAAGAASGAGGLKKPLLDIGLDEAEIDQYVEDIKAGKILVIADPILSRK</sequence>
<dbReference type="PANTHER" id="PTHR36109">
    <property type="entry name" value="MEMBRANE PROTEIN-RELATED"/>
    <property type="match status" value="1"/>
</dbReference>
<gene>
    <name evidence="2" type="ORF">CN689_18325</name>
</gene>
<feature type="domain" description="General stress protein 17M-like" evidence="1">
    <location>
        <begin position="5"/>
        <end position="46"/>
    </location>
</feature>
<reference evidence="2 3" key="1">
    <citation type="submission" date="2017-09" db="EMBL/GenBank/DDBJ databases">
        <title>Large-scale bioinformatics analysis of Bacillus genomes uncovers conserved roles of natural products in bacterial physiology.</title>
        <authorList>
            <consortium name="Agbiome Team Llc"/>
            <person name="Bleich R.M."/>
            <person name="Kirk G.J."/>
            <person name="Santa Maria K.C."/>
            <person name="Allen S.E."/>
            <person name="Farag S."/>
            <person name="Shank E.A."/>
            <person name="Bowers A."/>
        </authorList>
    </citation>
    <scope>NUCLEOTIDE SEQUENCE [LARGE SCALE GENOMIC DNA]</scope>
    <source>
        <strain evidence="2 3">AFS003229</strain>
    </source>
</reference>
<protein>
    <submittedName>
        <fullName evidence="2">General stress protein</fullName>
    </submittedName>
</protein>
<dbReference type="Proteomes" id="UP000220106">
    <property type="component" value="Unassembled WGS sequence"/>
</dbReference>
<comment type="caution">
    <text evidence="2">The sequence shown here is derived from an EMBL/GenBank/DDBJ whole genome shotgun (WGS) entry which is preliminary data.</text>
</comment>
<accession>A0AAX0S1I5</accession>
<organism evidence="2 3">
    <name type="scientific">Peribacillus butanolivorans</name>
    <dbReference type="NCBI Taxonomy" id="421767"/>
    <lineage>
        <taxon>Bacteria</taxon>
        <taxon>Bacillati</taxon>
        <taxon>Bacillota</taxon>
        <taxon>Bacilli</taxon>
        <taxon>Bacillales</taxon>
        <taxon>Bacillaceae</taxon>
        <taxon>Peribacillus</taxon>
    </lineage>
</organism>
<name>A0AAX0S1I5_9BACI</name>
<dbReference type="AlphaFoldDB" id="A0AAX0S1I5"/>
<dbReference type="Pfam" id="PF11181">
    <property type="entry name" value="YflT"/>
    <property type="match status" value="1"/>
</dbReference>
<evidence type="ECO:0000313" key="2">
    <source>
        <dbReference type="EMBL" id="PEJ31240.1"/>
    </source>
</evidence>
<evidence type="ECO:0000259" key="1">
    <source>
        <dbReference type="Pfam" id="PF11181"/>
    </source>
</evidence>
<dbReference type="InterPro" id="IPR052948">
    <property type="entry name" value="Low_temp-induced_all0457"/>
</dbReference>
<dbReference type="EMBL" id="NUEQ01000032">
    <property type="protein sequence ID" value="PEJ31240.1"/>
    <property type="molecule type" value="Genomic_DNA"/>
</dbReference>